<evidence type="ECO:0000313" key="3">
    <source>
        <dbReference type="EMBL" id="CAB5691083.1"/>
    </source>
</evidence>
<protein>
    <submittedName>
        <fullName evidence="3">Protein of uncharacterized function (DUF2782)</fullName>
    </submittedName>
</protein>
<evidence type="ECO:0000256" key="2">
    <source>
        <dbReference type="SAM" id="SignalP"/>
    </source>
</evidence>
<dbReference type="Proteomes" id="UP000834458">
    <property type="component" value="Unassembled WGS sequence"/>
</dbReference>
<feature type="compositionally biased region" description="Basic and acidic residues" evidence="1">
    <location>
        <begin position="69"/>
        <end position="97"/>
    </location>
</feature>
<organism evidence="3 4">
    <name type="scientific">Comamonas aquatica</name>
    <dbReference type="NCBI Taxonomy" id="225991"/>
    <lineage>
        <taxon>Bacteria</taxon>
        <taxon>Pseudomonadati</taxon>
        <taxon>Pseudomonadota</taxon>
        <taxon>Betaproteobacteria</taxon>
        <taxon>Burkholderiales</taxon>
        <taxon>Comamonadaceae</taxon>
        <taxon>Comamonas</taxon>
    </lineage>
</organism>
<dbReference type="RefSeq" id="WP_234686921.1">
    <property type="nucleotide sequence ID" value="NZ_CAHPRW010000023.1"/>
</dbReference>
<feature type="region of interest" description="Disordered" evidence="1">
    <location>
        <begin position="47"/>
        <end position="129"/>
    </location>
</feature>
<comment type="caution">
    <text evidence="3">The sequence shown here is derived from an EMBL/GenBank/DDBJ whole genome shotgun (WGS) entry which is preliminary data.</text>
</comment>
<accession>A0AA35GI86</accession>
<sequence length="138" mass="14959">MVLPGARACPPVRLLHMHRGNNAYNLGMRAATLLLTSLLTAAPVLAQANGENSPQPNAQAPQQLQNAEQKGDKGNQRIERIRVEDGGSRVDELRVGGETKSITVQPKVGNLPAYEVDPKNNEGTDGTNGRRVWRALQF</sequence>
<dbReference type="AlphaFoldDB" id="A0AA35GI86"/>
<gene>
    <name evidence="3" type="ORF">GHA_02035</name>
</gene>
<evidence type="ECO:0000256" key="1">
    <source>
        <dbReference type="SAM" id="MobiDB-lite"/>
    </source>
</evidence>
<feature type="chain" id="PRO_5041204770" evidence="2">
    <location>
        <begin position="47"/>
        <end position="138"/>
    </location>
</feature>
<keyword evidence="2" id="KW-0732">Signal</keyword>
<proteinExistence type="predicted"/>
<evidence type="ECO:0000313" key="4">
    <source>
        <dbReference type="Proteomes" id="UP000834458"/>
    </source>
</evidence>
<dbReference type="EMBL" id="CAHPSC010000026">
    <property type="protein sequence ID" value="CAB5691083.1"/>
    <property type="molecule type" value="Genomic_DNA"/>
</dbReference>
<reference evidence="3" key="1">
    <citation type="submission" date="2020-05" db="EMBL/GenBank/DDBJ databases">
        <authorList>
            <person name="Delgado-Blas J."/>
        </authorList>
    </citation>
    <scope>NUCLEOTIDE SEQUENCE</scope>
    <source>
        <strain evidence="3">BB1454</strain>
    </source>
</reference>
<feature type="signal peptide" evidence="2">
    <location>
        <begin position="1"/>
        <end position="46"/>
    </location>
</feature>
<feature type="compositionally biased region" description="Low complexity" evidence="1">
    <location>
        <begin position="47"/>
        <end position="68"/>
    </location>
</feature>
<name>A0AA35GI86_9BURK</name>